<evidence type="ECO:0000259" key="1">
    <source>
        <dbReference type="PROSITE" id="PS50181"/>
    </source>
</evidence>
<dbReference type="CDD" id="cd22160">
    <property type="entry name" value="F-box_AtFBL13-like"/>
    <property type="match status" value="1"/>
</dbReference>
<dbReference type="PROSITE" id="PS50181">
    <property type="entry name" value="FBOX"/>
    <property type="match status" value="1"/>
</dbReference>
<proteinExistence type="predicted"/>
<dbReference type="OrthoDB" id="1427045at2759"/>
<protein>
    <submittedName>
        <fullName evidence="2">Putative F-box domain, leucine-rich repeat domain, L domain-containing protein</fullName>
    </submittedName>
</protein>
<dbReference type="InterPro" id="IPR053781">
    <property type="entry name" value="F-box_AtFBL13-like"/>
</dbReference>
<evidence type="ECO:0000313" key="2">
    <source>
        <dbReference type="EMBL" id="RHN45202.1"/>
    </source>
</evidence>
<dbReference type="InterPro" id="IPR055294">
    <property type="entry name" value="FBL60-like"/>
</dbReference>
<dbReference type="EMBL" id="PSQE01000007">
    <property type="protein sequence ID" value="RHN45202.1"/>
    <property type="molecule type" value="Genomic_DNA"/>
</dbReference>
<dbReference type="InterPro" id="IPR036047">
    <property type="entry name" value="F-box-like_dom_sf"/>
</dbReference>
<dbReference type="Pfam" id="PF00646">
    <property type="entry name" value="F-box"/>
    <property type="match status" value="1"/>
</dbReference>
<dbReference type="SUPFAM" id="SSF81383">
    <property type="entry name" value="F-box domain"/>
    <property type="match status" value="1"/>
</dbReference>
<dbReference type="InterPro" id="IPR032675">
    <property type="entry name" value="LRR_dom_sf"/>
</dbReference>
<dbReference type="PANTHER" id="PTHR31293">
    <property type="entry name" value="RNI-LIKE SUPERFAMILY PROTEIN"/>
    <property type="match status" value="1"/>
</dbReference>
<dbReference type="Proteomes" id="UP000265566">
    <property type="component" value="Chromosome 7"/>
</dbReference>
<reference evidence="2" key="1">
    <citation type="journal article" date="2018" name="Nat. Plants">
        <title>Whole-genome landscape of Medicago truncatula symbiotic genes.</title>
        <authorList>
            <person name="Pecrix Y."/>
            <person name="Gamas P."/>
            <person name="Carrere S."/>
        </authorList>
    </citation>
    <scope>NUCLEOTIDE SEQUENCE</scope>
    <source>
        <tissue evidence="2">Leaves</tissue>
    </source>
</reference>
<sequence>MSSHHSIPNVDRISALPDSIICHILSFLPTQQSAATTILSKRWKPLWHSLLTLHFDDRNFTDFATFRHFVYSVMLTRQTIRSFHLKCGLSSRCDPHDINRFVPVAVEKGIESISLDFSFTDFHFQIRLDTTFSSVFNCKNLVVLKLKKLLLNVVPQFHFPRLKTLHFDSVYPMGDDNEGFNTLVERCPVLQELETIDVRFRVPTDCVGGEFKCFSNLVRANISNYNWNIPFSWICNAKFLRL</sequence>
<comment type="caution">
    <text evidence="2">The sequence shown here is derived from an EMBL/GenBank/DDBJ whole genome shotgun (WGS) entry which is preliminary data.</text>
</comment>
<dbReference type="Gene3D" id="1.20.1280.50">
    <property type="match status" value="1"/>
</dbReference>
<dbReference type="Gramene" id="rna39431">
    <property type="protein sequence ID" value="RHN45202.1"/>
    <property type="gene ID" value="gene39431"/>
</dbReference>
<dbReference type="SUPFAM" id="SSF52047">
    <property type="entry name" value="RNI-like"/>
    <property type="match status" value="1"/>
</dbReference>
<organism evidence="2">
    <name type="scientific">Medicago truncatula</name>
    <name type="common">Barrel medic</name>
    <name type="synonym">Medicago tribuloides</name>
    <dbReference type="NCBI Taxonomy" id="3880"/>
    <lineage>
        <taxon>Eukaryota</taxon>
        <taxon>Viridiplantae</taxon>
        <taxon>Streptophyta</taxon>
        <taxon>Embryophyta</taxon>
        <taxon>Tracheophyta</taxon>
        <taxon>Spermatophyta</taxon>
        <taxon>Magnoliopsida</taxon>
        <taxon>eudicotyledons</taxon>
        <taxon>Gunneridae</taxon>
        <taxon>Pentapetalae</taxon>
        <taxon>rosids</taxon>
        <taxon>fabids</taxon>
        <taxon>Fabales</taxon>
        <taxon>Fabaceae</taxon>
        <taxon>Papilionoideae</taxon>
        <taxon>50 kb inversion clade</taxon>
        <taxon>NPAAA clade</taxon>
        <taxon>Hologalegina</taxon>
        <taxon>IRL clade</taxon>
        <taxon>Trifolieae</taxon>
        <taxon>Medicago</taxon>
    </lineage>
</organism>
<name>A0A396GVT1_MEDTR</name>
<dbReference type="Gene3D" id="3.80.10.10">
    <property type="entry name" value="Ribonuclease Inhibitor"/>
    <property type="match status" value="1"/>
</dbReference>
<feature type="domain" description="F-box" evidence="1">
    <location>
        <begin position="10"/>
        <end position="63"/>
    </location>
</feature>
<gene>
    <name evidence="2" type="ORF">MtrunA17_Chr7g0227821</name>
</gene>
<dbReference type="AlphaFoldDB" id="A0A396GVT1"/>
<accession>A0A396GVT1</accession>
<dbReference type="InterPro" id="IPR001810">
    <property type="entry name" value="F-box_dom"/>
</dbReference>
<dbReference type="PANTHER" id="PTHR31293:SF16">
    <property type="entry name" value="RNI-LIKE SUPERFAMILY PROTEIN"/>
    <property type="match status" value="1"/>
</dbReference>